<feature type="signal peptide" evidence="1">
    <location>
        <begin position="1"/>
        <end position="18"/>
    </location>
</feature>
<proteinExistence type="predicted"/>
<keyword evidence="1" id="KW-0732">Signal</keyword>
<dbReference type="Gene3D" id="2.130.10.10">
    <property type="entry name" value="YVTN repeat-like/Quinoprotein amine dehydrogenase"/>
    <property type="match status" value="2"/>
</dbReference>
<dbReference type="Pfam" id="PF07433">
    <property type="entry name" value="DUF1513"/>
    <property type="match status" value="1"/>
</dbReference>
<dbReference type="OrthoDB" id="5624218at2"/>
<gene>
    <name evidence="2" type="ORF">SAMN04488092_102136</name>
</gene>
<dbReference type="InterPro" id="IPR011044">
    <property type="entry name" value="Quino_amine_DH_bsu"/>
</dbReference>
<accession>A0A1H9AHB0</accession>
<protein>
    <recommendedName>
        <fullName evidence="4">DUF1513 domain-containing protein</fullName>
    </recommendedName>
</protein>
<dbReference type="AlphaFoldDB" id="A0A1H9AHB0"/>
<dbReference type="RefSeq" id="WP_090268187.1">
    <property type="nucleotide sequence ID" value="NZ_FOEP01000002.1"/>
</dbReference>
<name>A0A1H9AHB0_9RHOB</name>
<evidence type="ECO:0008006" key="4">
    <source>
        <dbReference type="Google" id="ProtNLM"/>
    </source>
</evidence>
<dbReference type="EMBL" id="FOEP01000002">
    <property type="protein sequence ID" value="SEP75985.1"/>
    <property type="molecule type" value="Genomic_DNA"/>
</dbReference>
<feature type="chain" id="PRO_5009300805" description="DUF1513 domain-containing protein" evidence="1">
    <location>
        <begin position="19"/>
        <end position="439"/>
    </location>
</feature>
<dbReference type="InterPro" id="IPR006311">
    <property type="entry name" value="TAT_signal"/>
</dbReference>
<keyword evidence="3" id="KW-1185">Reference proteome</keyword>
<reference evidence="2 3" key="1">
    <citation type="submission" date="2016-10" db="EMBL/GenBank/DDBJ databases">
        <authorList>
            <person name="de Groot N.N."/>
        </authorList>
    </citation>
    <scope>NUCLEOTIDE SEQUENCE [LARGE SCALE GENOMIC DNA]</scope>
    <source>
        <strain evidence="2 3">DSM 22007</strain>
    </source>
</reference>
<dbReference type="InterPro" id="IPR015943">
    <property type="entry name" value="WD40/YVTN_repeat-like_dom_sf"/>
</dbReference>
<dbReference type="SUPFAM" id="SSF50969">
    <property type="entry name" value="YVTN repeat-like/Quinoprotein amine dehydrogenase"/>
    <property type="match status" value="1"/>
</dbReference>
<dbReference type="PROSITE" id="PS51318">
    <property type="entry name" value="TAT"/>
    <property type="match status" value="1"/>
</dbReference>
<dbReference type="Proteomes" id="UP000198634">
    <property type="component" value="Unassembled WGS sequence"/>
</dbReference>
<evidence type="ECO:0000313" key="2">
    <source>
        <dbReference type="EMBL" id="SEP75985.1"/>
    </source>
</evidence>
<dbReference type="STRING" id="657014.SAMN04488092_102136"/>
<organism evidence="2 3">
    <name type="scientific">Thalassovita taeanensis</name>
    <dbReference type="NCBI Taxonomy" id="657014"/>
    <lineage>
        <taxon>Bacteria</taxon>
        <taxon>Pseudomonadati</taxon>
        <taxon>Pseudomonadota</taxon>
        <taxon>Alphaproteobacteria</taxon>
        <taxon>Rhodobacterales</taxon>
        <taxon>Roseobacteraceae</taxon>
        <taxon>Thalassovita</taxon>
    </lineage>
</organism>
<dbReference type="InterPro" id="IPR008311">
    <property type="entry name" value="UCP028101"/>
</dbReference>
<sequence length="439" mass="47775">MTQSRRTFLRGTAGLCLAAPIAACESRAETVVSSKEGTAPRAAVKASVYVPGYFPQAAYANGVAVANNRRLSKAVRNQDEPFRMLTRIDMDGQIRQALLPAYAHDVKISPDRRLGVLCGFEERNQVAFDPDTLELVAEAPTFAEGWRGGGHAQFVDGGKTVLLSERAPLATLKPGAPEALFGRITIRDADTLALKGSYSTHGIDPHDIRLIEDGRYLVVANYGSVIKPGETEFSVPRHVVQACVTVIDMTDGRLVDKQVTNRGDAELRHLAAGAQDRIFAIQARLGDDAAGTAAMRSRDAAYRADITSERGMHYLSAATLKCEVGKPPRAMGRKAEQAQMRHGLSIAYDAEHDQAIATFPSADRVMVFDGASGEVVQQIDTTRSGLRYPCGVTLLPDGKHYAVTGYWENLFVYERGSHRLVRDLCLYPMFFGHSHITAA</sequence>
<evidence type="ECO:0000313" key="3">
    <source>
        <dbReference type="Proteomes" id="UP000198634"/>
    </source>
</evidence>
<evidence type="ECO:0000256" key="1">
    <source>
        <dbReference type="SAM" id="SignalP"/>
    </source>
</evidence>